<dbReference type="Proteomes" id="UP000472335">
    <property type="component" value="Unassembled WGS sequence"/>
</dbReference>
<dbReference type="PANTHER" id="PTHR36503">
    <property type="entry name" value="BLR2520 PROTEIN"/>
    <property type="match status" value="1"/>
</dbReference>
<dbReference type="PROSITE" id="PS51819">
    <property type="entry name" value="VOC"/>
    <property type="match status" value="1"/>
</dbReference>
<reference evidence="2 3" key="1">
    <citation type="submission" date="2020-02" db="EMBL/GenBank/DDBJ databases">
        <title>Whole-genome analyses of novel actinobacteria.</title>
        <authorList>
            <person name="Sahin N."/>
            <person name="Gencbay T."/>
        </authorList>
    </citation>
    <scope>NUCLEOTIDE SEQUENCE [LARGE SCALE GENOMIC DNA]</scope>
    <source>
        <strain evidence="2 3">HC44</strain>
    </source>
</reference>
<dbReference type="RefSeq" id="WP_165266176.1">
    <property type="nucleotide sequence ID" value="NZ_JAAKZY010000169.1"/>
</dbReference>
<keyword evidence="3" id="KW-1185">Reference proteome</keyword>
<dbReference type="InterPro" id="IPR037523">
    <property type="entry name" value="VOC_core"/>
</dbReference>
<dbReference type="Pfam" id="PF00903">
    <property type="entry name" value="Glyoxalase"/>
    <property type="match status" value="1"/>
</dbReference>
<accession>A0A6G4VG60</accession>
<sequence>MSQQIYINLPVKKLETTKAFWSGLGFAFDDQFSDEQAACLVISDSIRVMLLAEARFTEFTKKAVADASTTTEVILSLGADSRARVDELADAALAHGGSPASDAQDHGFMYGRSFQDPDNHHWEVMWMDPAAAETSG</sequence>
<comment type="caution">
    <text evidence="2">The sequence shown here is derived from an EMBL/GenBank/DDBJ whole genome shotgun (WGS) entry which is preliminary data.</text>
</comment>
<gene>
    <name evidence="2" type="ORF">G5C60_37190</name>
</gene>
<evidence type="ECO:0000259" key="1">
    <source>
        <dbReference type="PROSITE" id="PS51819"/>
    </source>
</evidence>
<proteinExistence type="predicted"/>
<dbReference type="EMBL" id="JAAKZY010000169">
    <property type="protein sequence ID" value="NGO13089.1"/>
    <property type="molecule type" value="Genomic_DNA"/>
</dbReference>
<dbReference type="SUPFAM" id="SSF54593">
    <property type="entry name" value="Glyoxalase/Bleomycin resistance protein/Dihydroxybiphenyl dioxygenase"/>
    <property type="match status" value="1"/>
</dbReference>
<dbReference type="Gene3D" id="3.10.180.10">
    <property type="entry name" value="2,3-Dihydroxybiphenyl 1,2-Dioxygenase, domain 1"/>
    <property type="match status" value="1"/>
</dbReference>
<organism evidence="2 3">
    <name type="scientific">Streptomyces scabichelini</name>
    <dbReference type="NCBI Taxonomy" id="2711217"/>
    <lineage>
        <taxon>Bacteria</taxon>
        <taxon>Bacillati</taxon>
        <taxon>Actinomycetota</taxon>
        <taxon>Actinomycetes</taxon>
        <taxon>Kitasatosporales</taxon>
        <taxon>Streptomycetaceae</taxon>
        <taxon>Streptomyces</taxon>
    </lineage>
</organism>
<feature type="domain" description="VOC" evidence="1">
    <location>
        <begin position="3"/>
        <end position="127"/>
    </location>
</feature>
<dbReference type="PANTHER" id="PTHR36503:SF2">
    <property type="entry name" value="BLR2408 PROTEIN"/>
    <property type="match status" value="1"/>
</dbReference>
<dbReference type="AlphaFoldDB" id="A0A6G4VG60"/>
<dbReference type="InterPro" id="IPR004360">
    <property type="entry name" value="Glyas_Fos-R_dOase_dom"/>
</dbReference>
<name>A0A6G4VG60_9ACTN</name>
<evidence type="ECO:0000313" key="2">
    <source>
        <dbReference type="EMBL" id="NGO13089.1"/>
    </source>
</evidence>
<protein>
    <submittedName>
        <fullName evidence="2">VOC family protein</fullName>
    </submittedName>
</protein>
<evidence type="ECO:0000313" key="3">
    <source>
        <dbReference type="Proteomes" id="UP000472335"/>
    </source>
</evidence>
<dbReference type="InterPro" id="IPR029068">
    <property type="entry name" value="Glyas_Bleomycin-R_OHBP_Dase"/>
</dbReference>